<evidence type="ECO:0000313" key="1">
    <source>
        <dbReference type="EMBL" id="JAH86575.1"/>
    </source>
</evidence>
<name>A0A0E9WAG3_ANGAN</name>
<protein>
    <submittedName>
        <fullName evidence="1">Uncharacterized protein</fullName>
    </submittedName>
</protein>
<dbReference type="EMBL" id="GBXM01022002">
    <property type="protein sequence ID" value="JAH86575.1"/>
    <property type="molecule type" value="Transcribed_RNA"/>
</dbReference>
<reference evidence="1" key="1">
    <citation type="submission" date="2014-11" db="EMBL/GenBank/DDBJ databases">
        <authorList>
            <person name="Amaro Gonzalez C."/>
        </authorList>
    </citation>
    <scope>NUCLEOTIDE SEQUENCE</scope>
</reference>
<reference evidence="1" key="2">
    <citation type="journal article" date="2015" name="Fish Shellfish Immunol.">
        <title>Early steps in the European eel (Anguilla anguilla)-Vibrio vulnificus interaction in the gills: Role of the RtxA13 toxin.</title>
        <authorList>
            <person name="Callol A."/>
            <person name="Pajuelo D."/>
            <person name="Ebbesson L."/>
            <person name="Teles M."/>
            <person name="MacKenzie S."/>
            <person name="Amaro C."/>
        </authorList>
    </citation>
    <scope>NUCLEOTIDE SEQUENCE</scope>
</reference>
<proteinExistence type="predicted"/>
<accession>A0A0E9WAG3</accession>
<sequence length="35" mass="4017">MWILGAVWCRNHNLNLAELNSSWTSTPNCILELDT</sequence>
<dbReference type="AlphaFoldDB" id="A0A0E9WAG3"/>
<organism evidence="1">
    <name type="scientific">Anguilla anguilla</name>
    <name type="common">European freshwater eel</name>
    <name type="synonym">Muraena anguilla</name>
    <dbReference type="NCBI Taxonomy" id="7936"/>
    <lineage>
        <taxon>Eukaryota</taxon>
        <taxon>Metazoa</taxon>
        <taxon>Chordata</taxon>
        <taxon>Craniata</taxon>
        <taxon>Vertebrata</taxon>
        <taxon>Euteleostomi</taxon>
        <taxon>Actinopterygii</taxon>
        <taxon>Neopterygii</taxon>
        <taxon>Teleostei</taxon>
        <taxon>Anguilliformes</taxon>
        <taxon>Anguillidae</taxon>
        <taxon>Anguilla</taxon>
    </lineage>
</organism>